<accession>A0ABR7WCS4</accession>
<reference evidence="2 3" key="1">
    <citation type="submission" date="2020-09" db="EMBL/GenBank/DDBJ databases">
        <title>Novel species in genus Gordonia.</title>
        <authorList>
            <person name="Zhang G."/>
        </authorList>
    </citation>
    <scope>NUCLEOTIDE SEQUENCE [LARGE SCALE GENOMIC DNA]</scope>
    <source>
        <strain evidence="2 3">ON-33</strain>
    </source>
</reference>
<feature type="transmembrane region" description="Helical" evidence="1">
    <location>
        <begin position="83"/>
        <end position="111"/>
    </location>
</feature>
<keyword evidence="1" id="KW-0812">Transmembrane</keyword>
<protein>
    <submittedName>
        <fullName evidence="2">Uncharacterized protein</fullName>
    </submittedName>
</protein>
<keyword evidence="1" id="KW-1133">Transmembrane helix</keyword>
<feature type="transmembrane region" description="Helical" evidence="1">
    <location>
        <begin position="53"/>
        <end position="71"/>
    </location>
</feature>
<evidence type="ECO:0000313" key="2">
    <source>
        <dbReference type="EMBL" id="MBD1320590.1"/>
    </source>
</evidence>
<dbReference type="RefSeq" id="WP_190267211.1">
    <property type="nucleotide sequence ID" value="NZ_BAABAD010000004.1"/>
</dbReference>
<comment type="caution">
    <text evidence="2">The sequence shown here is derived from an EMBL/GenBank/DDBJ whole genome shotgun (WGS) entry which is preliminary data.</text>
</comment>
<proteinExistence type="predicted"/>
<gene>
    <name evidence="2" type="ORF">IDF66_13465</name>
</gene>
<evidence type="ECO:0000313" key="3">
    <source>
        <dbReference type="Proteomes" id="UP000602395"/>
    </source>
</evidence>
<feature type="transmembrane region" description="Helical" evidence="1">
    <location>
        <begin position="25"/>
        <end position="44"/>
    </location>
</feature>
<evidence type="ECO:0000256" key="1">
    <source>
        <dbReference type="SAM" id="Phobius"/>
    </source>
</evidence>
<keyword evidence="1" id="KW-0472">Membrane</keyword>
<organism evidence="2 3">
    <name type="scientific">Gordonia hankookensis</name>
    <dbReference type="NCBI Taxonomy" id="589403"/>
    <lineage>
        <taxon>Bacteria</taxon>
        <taxon>Bacillati</taxon>
        <taxon>Actinomycetota</taxon>
        <taxon>Actinomycetes</taxon>
        <taxon>Mycobacteriales</taxon>
        <taxon>Gordoniaceae</taxon>
        <taxon>Gordonia</taxon>
    </lineage>
</organism>
<name>A0ABR7WCS4_9ACTN</name>
<keyword evidence="3" id="KW-1185">Reference proteome</keyword>
<dbReference type="Proteomes" id="UP000602395">
    <property type="component" value="Unassembled WGS sequence"/>
</dbReference>
<sequence>MSSAESGRGRCGEGGNAELQARPTVWWFAPEVAFGIAIVVSVSFQQTVCRDSLVPPVIALLALAGVGPLAWLDQSCRREFGSIARAGIWIAATSSLVVEVLIPLGLVMCGFSEL</sequence>
<dbReference type="EMBL" id="JACWMS010000002">
    <property type="protein sequence ID" value="MBD1320590.1"/>
    <property type="molecule type" value="Genomic_DNA"/>
</dbReference>